<keyword evidence="2" id="KW-1185">Reference proteome</keyword>
<gene>
    <name evidence="1" type="ORF">TSARBOMBA_191</name>
</gene>
<evidence type="ECO:0000313" key="2">
    <source>
        <dbReference type="Proteomes" id="UP000204602"/>
    </source>
</evidence>
<dbReference type="RefSeq" id="YP_009207006.1">
    <property type="nucleotide sequence ID" value="NC_028890.1"/>
</dbReference>
<dbReference type="GeneID" id="26633454"/>
<dbReference type="OrthoDB" id="20218at10239"/>
<organism evidence="1 2">
    <name type="scientific">Bacillus phage TsarBomba</name>
    <dbReference type="NCBI Taxonomy" id="1690456"/>
    <lineage>
        <taxon>Viruses</taxon>
        <taxon>Duplodnaviria</taxon>
        <taxon>Heunggongvirae</taxon>
        <taxon>Uroviricota</taxon>
        <taxon>Caudoviricetes</taxon>
        <taxon>Herelleviridae</taxon>
        <taxon>Bastillevirinae</taxon>
        <taxon>Tsarbombavirus</taxon>
        <taxon>Tsarbombavirus tsarbomba</taxon>
    </lineage>
</organism>
<name>A0A0K2D073_9CAUD</name>
<reference evidence="1 2" key="1">
    <citation type="journal article" date="2015" name="Genome Announc.">
        <title>Complete Genome Sequence of Bacillus cereus Group Phage TsarBomba.</title>
        <authorList>
            <person name="Erill I."/>
            <person name="Caruso S.M."/>
        </authorList>
    </citation>
    <scope>NUCLEOTIDE SEQUENCE [LARGE SCALE GENOMIC DNA]</scope>
</reference>
<evidence type="ECO:0000313" key="1">
    <source>
        <dbReference type="EMBL" id="ALA13224.1"/>
    </source>
</evidence>
<dbReference type="EMBL" id="KT224359">
    <property type="protein sequence ID" value="ALA13224.1"/>
    <property type="molecule type" value="Genomic_DNA"/>
</dbReference>
<accession>A0A0K2D073</accession>
<proteinExistence type="predicted"/>
<protein>
    <submittedName>
        <fullName evidence="1">Uncharacterized protein</fullName>
    </submittedName>
</protein>
<dbReference type="KEGG" id="vg:26633454"/>
<sequence>MEQNEKQAPNYIVWDIDEVSQICTDTELQMLDNIVERVNMFRQQQGKTENTRYLVIADNKPYFRPFSEMLALIQASEVHK</sequence>
<dbReference type="Proteomes" id="UP000204602">
    <property type="component" value="Segment"/>
</dbReference>